<dbReference type="InterPro" id="IPR035979">
    <property type="entry name" value="RBD_domain_sf"/>
</dbReference>
<evidence type="ECO:0000259" key="5">
    <source>
        <dbReference type="PROSITE" id="PS50102"/>
    </source>
</evidence>
<gene>
    <name evidence="6" type="ORF">PBY51_021009</name>
</gene>
<dbReference type="Pfam" id="PF00076">
    <property type="entry name" value="RRM_1"/>
    <property type="match status" value="3"/>
</dbReference>
<proteinExistence type="predicted"/>
<keyword evidence="1" id="KW-0677">Repeat</keyword>
<reference evidence="6 7" key="2">
    <citation type="journal article" date="2023" name="Mol. Biol. Evol.">
        <title>Genomics of Secondarily Temperate Adaptation in the Only Non-Antarctic Icefish.</title>
        <authorList>
            <person name="Rivera-Colon A.G."/>
            <person name="Rayamajhi N."/>
            <person name="Minhas B.F."/>
            <person name="Madrigal G."/>
            <person name="Bilyk K.T."/>
            <person name="Yoon V."/>
            <person name="Hune M."/>
            <person name="Gregory S."/>
            <person name="Cheng C.H.C."/>
            <person name="Catchen J.M."/>
        </authorList>
    </citation>
    <scope>NUCLEOTIDE SEQUENCE [LARGE SCALE GENOMIC DNA]</scope>
    <source>
        <strain evidence="6">JMC-PN-2008</strain>
    </source>
</reference>
<dbReference type="EMBL" id="JAUZQC010000014">
    <property type="protein sequence ID" value="KAK5859454.1"/>
    <property type="molecule type" value="Genomic_DNA"/>
</dbReference>
<keyword evidence="2 3" id="KW-0694">RNA-binding</keyword>
<feature type="domain" description="RRM" evidence="5">
    <location>
        <begin position="192"/>
        <end position="268"/>
    </location>
</feature>
<dbReference type="InterPro" id="IPR012677">
    <property type="entry name" value="Nucleotide-bd_a/b_plait_sf"/>
</dbReference>
<dbReference type="PROSITE" id="PS50102">
    <property type="entry name" value="RRM"/>
    <property type="match status" value="4"/>
</dbReference>
<dbReference type="SUPFAM" id="SSF54928">
    <property type="entry name" value="RNA-binding domain, RBD"/>
    <property type="match status" value="4"/>
</dbReference>
<name>A0AAN8AKG6_ELEMC</name>
<organism evidence="6 7">
    <name type="scientific">Eleginops maclovinus</name>
    <name type="common">Patagonian blennie</name>
    <name type="synonym">Eleginus maclovinus</name>
    <dbReference type="NCBI Taxonomy" id="56733"/>
    <lineage>
        <taxon>Eukaryota</taxon>
        <taxon>Metazoa</taxon>
        <taxon>Chordata</taxon>
        <taxon>Craniata</taxon>
        <taxon>Vertebrata</taxon>
        <taxon>Euteleostomi</taxon>
        <taxon>Actinopterygii</taxon>
        <taxon>Neopterygii</taxon>
        <taxon>Teleostei</taxon>
        <taxon>Neoteleostei</taxon>
        <taxon>Acanthomorphata</taxon>
        <taxon>Eupercaria</taxon>
        <taxon>Perciformes</taxon>
        <taxon>Notothenioidei</taxon>
        <taxon>Eleginopidae</taxon>
        <taxon>Eleginops</taxon>
    </lineage>
</organism>
<feature type="compositionally biased region" description="Basic residues" evidence="4">
    <location>
        <begin position="574"/>
        <end position="586"/>
    </location>
</feature>
<feature type="compositionally biased region" description="Polar residues" evidence="4">
    <location>
        <begin position="33"/>
        <end position="42"/>
    </location>
</feature>
<feature type="region of interest" description="Disordered" evidence="4">
    <location>
        <begin position="1"/>
        <end position="125"/>
    </location>
</feature>
<keyword evidence="7" id="KW-1185">Reference proteome</keyword>
<evidence type="ECO:0000256" key="3">
    <source>
        <dbReference type="PROSITE-ProRule" id="PRU00176"/>
    </source>
</evidence>
<feature type="domain" description="RRM" evidence="5">
    <location>
        <begin position="290"/>
        <end position="364"/>
    </location>
</feature>
<feature type="domain" description="RRM" evidence="5">
    <location>
        <begin position="387"/>
        <end position="460"/>
    </location>
</feature>
<sequence>MATRRSTRKSQVTSEVMEEEDNVQTVVAEGQTEIVSSSNQLVVTEEDAPKENQDEQDPQKDDVIEVKGSTSTVDVSTEKRTSVSDQMMDSEEKSEIVPSAEAVVSTEAAPSESTDVRQGSEESQMDIVAGSTAAVTVAWEKKSEEGESNGALKETNGAEEIVAKTPVKGKRKASSAVEESPPKKTKLINDGYCLFVGNLNKSKTFDEVKDSLANYFMTQSLLVQDIRLDRSRKHAFVDLASEMDLTKGLTLNGVLMNDLPLKVARAKVKSEVKVKVKPSAEEKKAEKNSRCLWVKNVPYEATKKEILKLFKLATCIRFPDGTETPTKGIAYVEFANKTTAEKVWKQKQAVKMRGRVLIVEKVGEKNGKVAKTDENKNSNKAAAPPNKTLFVSNLPFNVPEKNLKNVFEKAISINLPKSQGKPKRYAFVEFATAEDAHKALQSSQKVTISEREIKVQFCNKGEGAAKAKDSLKSLIVMGLAGKTTEETLKSAFEGASSARVAMDKETGVSKKFGFVEFESEESCKACKEAMEDCEIDGSKVTVTYAKVQARKGPKLPSKTPQAPVEKPAGEGAGKRKPKKGKKKGKKQGAAAPQEAVKEVENKG</sequence>
<dbReference type="InterPro" id="IPR000504">
    <property type="entry name" value="RRM_dom"/>
</dbReference>
<protein>
    <recommendedName>
        <fullName evidence="5">RRM domain-containing protein</fullName>
    </recommendedName>
</protein>
<dbReference type="Gene3D" id="3.30.70.330">
    <property type="match status" value="4"/>
</dbReference>
<evidence type="ECO:0000313" key="7">
    <source>
        <dbReference type="Proteomes" id="UP001346869"/>
    </source>
</evidence>
<dbReference type="SMART" id="SM00360">
    <property type="entry name" value="RRM"/>
    <property type="match status" value="4"/>
</dbReference>
<dbReference type="Proteomes" id="UP001346869">
    <property type="component" value="Unassembled WGS sequence"/>
</dbReference>
<reference evidence="6 7" key="1">
    <citation type="journal article" date="2023" name="Genes (Basel)">
        <title>Chromosome-Level Genome Assembly and Circadian Gene Repertoire of the Patagonia Blennie Eleginops maclovinus-The Closest Ancestral Proxy of Antarctic Cryonotothenioids.</title>
        <authorList>
            <person name="Cheng C.C."/>
            <person name="Rivera-Colon A.G."/>
            <person name="Minhas B.F."/>
            <person name="Wilson L."/>
            <person name="Rayamajhi N."/>
            <person name="Vargas-Chacoff L."/>
            <person name="Catchen J.M."/>
        </authorList>
    </citation>
    <scope>NUCLEOTIDE SEQUENCE [LARGE SCALE GENOMIC DNA]</scope>
    <source>
        <strain evidence="6">JMC-PN-2008</strain>
    </source>
</reference>
<accession>A0AAN8AKG6</accession>
<dbReference type="PANTHER" id="PTHR23236:SF119">
    <property type="entry name" value="NUCLEAR RNA-BINDING PROTEIN SART-3"/>
    <property type="match status" value="1"/>
</dbReference>
<evidence type="ECO:0000313" key="6">
    <source>
        <dbReference type="EMBL" id="KAK5859454.1"/>
    </source>
</evidence>
<comment type="caution">
    <text evidence="6">The sequence shown here is derived from an EMBL/GenBank/DDBJ whole genome shotgun (WGS) entry which is preliminary data.</text>
</comment>
<evidence type="ECO:0000256" key="2">
    <source>
        <dbReference type="ARBA" id="ARBA00022884"/>
    </source>
</evidence>
<feature type="domain" description="RRM" evidence="5">
    <location>
        <begin position="472"/>
        <end position="547"/>
    </location>
</feature>
<feature type="compositionally biased region" description="Basic and acidic residues" evidence="4">
    <location>
        <begin position="47"/>
        <end position="65"/>
    </location>
</feature>
<evidence type="ECO:0000256" key="1">
    <source>
        <dbReference type="ARBA" id="ARBA00022737"/>
    </source>
</evidence>
<dbReference type="GO" id="GO:0003723">
    <property type="term" value="F:RNA binding"/>
    <property type="evidence" value="ECO:0007669"/>
    <property type="project" value="UniProtKB-UniRule"/>
</dbReference>
<dbReference type="PANTHER" id="PTHR23236">
    <property type="entry name" value="EUKARYOTIC TRANSLATION INITIATION FACTOR 4B/4H"/>
    <property type="match status" value="1"/>
</dbReference>
<dbReference type="AlphaFoldDB" id="A0AAN8AKG6"/>
<feature type="region of interest" description="Disordered" evidence="4">
    <location>
        <begin position="548"/>
        <end position="603"/>
    </location>
</feature>
<evidence type="ECO:0000256" key="4">
    <source>
        <dbReference type="SAM" id="MobiDB-lite"/>
    </source>
</evidence>